<proteinExistence type="predicted"/>
<gene>
    <name evidence="2" type="ORF">ACFOD9_14220</name>
</gene>
<dbReference type="Proteomes" id="UP001595604">
    <property type="component" value="Unassembled WGS sequence"/>
</dbReference>
<dbReference type="InterPro" id="IPR010093">
    <property type="entry name" value="SinI_DNA-bd"/>
</dbReference>
<sequence>MNTAPNPEPLAYSVADACRVSTLGKTKIYALIAEGRLEARRIGNRTLIPAGSLRALIEGEAAR</sequence>
<dbReference type="EMBL" id="JBHRTQ010000014">
    <property type="protein sequence ID" value="MFC3175410.1"/>
    <property type="molecule type" value="Genomic_DNA"/>
</dbReference>
<dbReference type="NCBIfam" id="TIGR01764">
    <property type="entry name" value="excise"/>
    <property type="match status" value="1"/>
</dbReference>
<feature type="domain" description="Helix-turn-helix" evidence="1">
    <location>
        <begin position="12"/>
        <end position="59"/>
    </location>
</feature>
<organism evidence="2 3">
    <name type="scientific">Novosphingobium bradum</name>
    <dbReference type="NCBI Taxonomy" id="1737444"/>
    <lineage>
        <taxon>Bacteria</taxon>
        <taxon>Pseudomonadati</taxon>
        <taxon>Pseudomonadota</taxon>
        <taxon>Alphaproteobacteria</taxon>
        <taxon>Sphingomonadales</taxon>
        <taxon>Sphingomonadaceae</taxon>
        <taxon>Novosphingobium</taxon>
    </lineage>
</organism>
<name>A0ABV7IRW8_9SPHN</name>
<comment type="caution">
    <text evidence="2">The sequence shown here is derived from an EMBL/GenBank/DDBJ whole genome shotgun (WGS) entry which is preliminary data.</text>
</comment>
<protein>
    <submittedName>
        <fullName evidence="2">Helix-turn-helix domain-containing protein</fullName>
    </submittedName>
</protein>
<dbReference type="RefSeq" id="WP_379510789.1">
    <property type="nucleotide sequence ID" value="NZ_JBHRTQ010000014.1"/>
</dbReference>
<reference evidence="3" key="1">
    <citation type="journal article" date="2019" name="Int. J. Syst. Evol. Microbiol.">
        <title>The Global Catalogue of Microorganisms (GCM) 10K type strain sequencing project: providing services to taxonomists for standard genome sequencing and annotation.</title>
        <authorList>
            <consortium name="The Broad Institute Genomics Platform"/>
            <consortium name="The Broad Institute Genome Sequencing Center for Infectious Disease"/>
            <person name="Wu L."/>
            <person name="Ma J."/>
        </authorList>
    </citation>
    <scope>NUCLEOTIDE SEQUENCE [LARGE SCALE GENOMIC DNA]</scope>
    <source>
        <strain evidence="3">KCTC 42984</strain>
    </source>
</reference>
<accession>A0ABV7IRW8</accession>
<dbReference type="Pfam" id="PF12728">
    <property type="entry name" value="HTH_17"/>
    <property type="match status" value="1"/>
</dbReference>
<keyword evidence="3" id="KW-1185">Reference proteome</keyword>
<dbReference type="InterPro" id="IPR041657">
    <property type="entry name" value="HTH_17"/>
</dbReference>
<evidence type="ECO:0000313" key="3">
    <source>
        <dbReference type="Proteomes" id="UP001595604"/>
    </source>
</evidence>
<evidence type="ECO:0000259" key="1">
    <source>
        <dbReference type="Pfam" id="PF12728"/>
    </source>
</evidence>
<evidence type="ECO:0000313" key="2">
    <source>
        <dbReference type="EMBL" id="MFC3175410.1"/>
    </source>
</evidence>